<evidence type="ECO:0000313" key="4">
    <source>
        <dbReference type="Proteomes" id="UP001431209"/>
    </source>
</evidence>
<dbReference type="EMBL" id="JAOPGA020001884">
    <property type="protein sequence ID" value="KAL0491897.1"/>
    <property type="molecule type" value="Genomic_DNA"/>
</dbReference>
<gene>
    <name evidence="3" type="ORF">AKO1_010055</name>
</gene>
<dbReference type="PANTHER" id="PTHR43364:SF4">
    <property type="entry name" value="NAD(P)-LINKED OXIDOREDUCTASE SUPERFAMILY PROTEIN"/>
    <property type="match status" value="1"/>
</dbReference>
<dbReference type="CDD" id="cd19093">
    <property type="entry name" value="AKR_AtPLR-like"/>
    <property type="match status" value="1"/>
</dbReference>
<dbReference type="PROSITE" id="PS00062">
    <property type="entry name" value="ALDOKETO_REDUCTASE_2"/>
    <property type="match status" value="1"/>
</dbReference>
<evidence type="ECO:0000259" key="2">
    <source>
        <dbReference type="Pfam" id="PF00248"/>
    </source>
</evidence>
<name>A0AAW2ZPV7_9EUKA</name>
<dbReference type="AlphaFoldDB" id="A0AAW2ZPV7"/>
<protein>
    <submittedName>
        <fullName evidence="3">Oxidoreductase</fullName>
    </submittedName>
</protein>
<comment type="caution">
    <text evidence="3">The sequence shown here is derived from an EMBL/GenBank/DDBJ whole genome shotgun (WGS) entry which is preliminary data.</text>
</comment>
<dbReference type="InterPro" id="IPR018170">
    <property type="entry name" value="Aldo/ket_reductase_CS"/>
</dbReference>
<dbReference type="Gene3D" id="3.20.20.100">
    <property type="entry name" value="NADP-dependent oxidoreductase domain"/>
    <property type="match status" value="1"/>
</dbReference>
<organism evidence="3 4">
    <name type="scientific">Acrasis kona</name>
    <dbReference type="NCBI Taxonomy" id="1008807"/>
    <lineage>
        <taxon>Eukaryota</taxon>
        <taxon>Discoba</taxon>
        <taxon>Heterolobosea</taxon>
        <taxon>Tetramitia</taxon>
        <taxon>Eutetramitia</taxon>
        <taxon>Acrasidae</taxon>
        <taxon>Acrasis</taxon>
    </lineage>
</organism>
<dbReference type="InterPro" id="IPR023210">
    <property type="entry name" value="NADP_OxRdtase_dom"/>
</dbReference>
<proteinExistence type="predicted"/>
<dbReference type="InterPro" id="IPR036812">
    <property type="entry name" value="NAD(P)_OxRdtase_dom_sf"/>
</dbReference>
<keyword evidence="1" id="KW-0560">Oxidoreductase</keyword>
<evidence type="ECO:0000256" key="1">
    <source>
        <dbReference type="ARBA" id="ARBA00023002"/>
    </source>
</evidence>
<dbReference type="InterPro" id="IPR050523">
    <property type="entry name" value="AKR_Detox_Biosynth"/>
</dbReference>
<sequence>MSVQHFLQPGAVPTSQTRLLLSNLVKISPIAIGTWSWGDKSTWGWNEESDSKANDAFAESLKKGIGFFDTAEVYGKGESERCIARYMKNHANLISEESGNDFVIATKFLPLPYLLFYPTCLLQHLKDSLERLEVKQVDLYQIHGPIHLRSIETLADALAEAVKQGLTKTVGVSNYSTEQVIRMYDALQKHGIQLASNQIEYSLLRRVPETSGLIKACLDRGIAVLAYSPLGMGRLTGKYSVQNPPPSGRRFSDYNMELIEPVLNVMRSIAEARNVSVSSVALNWVMCKGAIPLAGAKNGEQAIANAQALGWRLSDEEIEKLDQKSIAGSNGWFWQHG</sequence>
<dbReference type="SUPFAM" id="SSF51430">
    <property type="entry name" value="NAD(P)-linked oxidoreductase"/>
    <property type="match status" value="1"/>
</dbReference>
<dbReference type="PANTHER" id="PTHR43364">
    <property type="entry name" value="NADH-SPECIFIC METHYLGLYOXAL REDUCTASE-RELATED"/>
    <property type="match status" value="1"/>
</dbReference>
<reference evidence="3 4" key="1">
    <citation type="submission" date="2024-03" db="EMBL/GenBank/DDBJ databases">
        <title>The Acrasis kona genome and developmental transcriptomes reveal deep origins of eukaryotic multicellular pathways.</title>
        <authorList>
            <person name="Sheikh S."/>
            <person name="Fu C.-J."/>
            <person name="Brown M.W."/>
            <person name="Baldauf S.L."/>
        </authorList>
    </citation>
    <scope>NUCLEOTIDE SEQUENCE [LARGE SCALE GENOMIC DNA]</scope>
    <source>
        <strain evidence="3 4">ATCC MYA-3509</strain>
    </source>
</reference>
<accession>A0AAW2ZPV7</accession>
<dbReference type="Pfam" id="PF00248">
    <property type="entry name" value="Aldo_ket_red"/>
    <property type="match status" value="1"/>
</dbReference>
<keyword evidence="4" id="KW-1185">Reference proteome</keyword>
<dbReference type="GO" id="GO:0016491">
    <property type="term" value="F:oxidoreductase activity"/>
    <property type="evidence" value="ECO:0007669"/>
    <property type="project" value="UniProtKB-KW"/>
</dbReference>
<feature type="domain" description="NADP-dependent oxidoreductase" evidence="2">
    <location>
        <begin position="29"/>
        <end position="325"/>
    </location>
</feature>
<evidence type="ECO:0000313" key="3">
    <source>
        <dbReference type="EMBL" id="KAL0491897.1"/>
    </source>
</evidence>
<dbReference type="Proteomes" id="UP001431209">
    <property type="component" value="Unassembled WGS sequence"/>
</dbReference>